<proteinExistence type="predicted"/>
<dbReference type="EMBL" id="CP045699">
    <property type="protein sequence ID" value="QGA65138.1"/>
    <property type="molecule type" value="Genomic_DNA"/>
</dbReference>
<dbReference type="NCBIfam" id="TIGR02292">
    <property type="entry name" value="ygfB_yecA"/>
    <property type="match status" value="1"/>
</dbReference>
<dbReference type="RefSeq" id="WP_153447287.1">
    <property type="nucleotide sequence ID" value="NZ_CP045699.1"/>
</dbReference>
<organism evidence="1 2">
    <name type="scientific">Vibrio algicola</name>
    <dbReference type="NCBI Taxonomy" id="2662262"/>
    <lineage>
        <taxon>Bacteria</taxon>
        <taxon>Pseudomonadati</taxon>
        <taxon>Pseudomonadota</taxon>
        <taxon>Gammaproteobacteria</taxon>
        <taxon>Vibrionales</taxon>
        <taxon>Vibrionaceae</taxon>
        <taxon>Vibrio</taxon>
    </lineage>
</organism>
<dbReference type="SUPFAM" id="SSF101327">
    <property type="entry name" value="YgfB-like"/>
    <property type="match status" value="1"/>
</dbReference>
<dbReference type="Proteomes" id="UP000348942">
    <property type="component" value="Chromosome 1"/>
</dbReference>
<dbReference type="InterPro" id="IPR011978">
    <property type="entry name" value="YgfB-like"/>
</dbReference>
<evidence type="ECO:0000313" key="1">
    <source>
        <dbReference type="EMBL" id="QGA65138.1"/>
    </source>
</evidence>
<dbReference type="InterPro" id="IPR036255">
    <property type="entry name" value="YgfB-like_sf"/>
</dbReference>
<evidence type="ECO:0000313" key="2">
    <source>
        <dbReference type="Proteomes" id="UP000348942"/>
    </source>
</evidence>
<keyword evidence="2" id="KW-1185">Reference proteome</keyword>
<dbReference type="AlphaFoldDB" id="A0A5Q0TDF4"/>
<sequence>MTLNQLLSQPELENKLLNNEQTIGFLTAMAAAPHLLDPSDWLAYLWGGDEVAPFETAEQFEQYAELVIEQWNIIHPALLDGSWAWPEGYDLDEEEVVTEAVRDFAEGLLQGWQLTRDDWETLMPEDSEDDALLGGVLLSISMLYDPETAITTLSDQGLTGLDEFQEIYNAIPLMLCGLTQRGHALAQQANH</sequence>
<reference evidence="1 2" key="1">
    <citation type="submission" date="2019-10" db="EMBL/GenBank/DDBJ databases">
        <title>Vibrio sp. nov., isolated from Coralline algae surface.</title>
        <authorList>
            <person name="Geng Y."/>
            <person name="Zhang X."/>
        </authorList>
    </citation>
    <scope>NUCLEOTIDE SEQUENCE [LARGE SCALE GENOMIC DNA]</scope>
    <source>
        <strain evidence="1 2">SM1977</strain>
    </source>
</reference>
<dbReference type="Pfam" id="PF03695">
    <property type="entry name" value="UPF0149"/>
    <property type="match status" value="1"/>
</dbReference>
<accession>A0A5Q0TDF4</accession>
<gene>
    <name evidence="1" type="ORF">GFB47_06760</name>
</gene>
<protein>
    <submittedName>
        <fullName evidence="1">UPF0149 family protein</fullName>
    </submittedName>
</protein>
<name>A0A5Q0TDF4_9VIBR</name>